<dbReference type="Gene3D" id="3.40.50.300">
    <property type="entry name" value="P-loop containing nucleotide triphosphate hydrolases"/>
    <property type="match status" value="1"/>
</dbReference>
<dbReference type="AlphaFoldDB" id="A0A8H7THC7"/>
<protein>
    <submittedName>
        <fullName evidence="2">Uncharacterized protein</fullName>
    </submittedName>
</protein>
<keyword evidence="1" id="KW-1133">Transmembrane helix</keyword>
<keyword evidence="1" id="KW-0812">Transmembrane</keyword>
<evidence type="ECO:0000256" key="1">
    <source>
        <dbReference type="SAM" id="Phobius"/>
    </source>
</evidence>
<dbReference type="InterPro" id="IPR040632">
    <property type="entry name" value="Sulfotransfer_4"/>
</dbReference>
<evidence type="ECO:0000313" key="2">
    <source>
        <dbReference type="EMBL" id="KAG4421624.1"/>
    </source>
</evidence>
<dbReference type="EMBL" id="JAFJYH010000062">
    <property type="protein sequence ID" value="KAG4421624.1"/>
    <property type="molecule type" value="Genomic_DNA"/>
</dbReference>
<dbReference type="OrthoDB" id="408152at2759"/>
<proteinExistence type="predicted"/>
<dbReference type="PANTHER" id="PTHR36978">
    <property type="entry name" value="P-LOOP CONTAINING NUCLEOTIDE TRIPHOSPHATE HYDROLASE"/>
    <property type="match status" value="1"/>
</dbReference>
<keyword evidence="3" id="KW-1185">Reference proteome</keyword>
<accession>A0A8H7THC7</accession>
<comment type="caution">
    <text evidence="2">The sequence shown here is derived from an EMBL/GenBank/DDBJ whole genome shotgun (WGS) entry which is preliminary data.</text>
</comment>
<evidence type="ECO:0000313" key="3">
    <source>
        <dbReference type="Proteomes" id="UP000664132"/>
    </source>
</evidence>
<dbReference type="SUPFAM" id="SSF52540">
    <property type="entry name" value="P-loop containing nucleoside triphosphate hydrolases"/>
    <property type="match status" value="1"/>
</dbReference>
<dbReference type="Proteomes" id="UP000664132">
    <property type="component" value="Unassembled WGS sequence"/>
</dbReference>
<organism evidence="2 3">
    <name type="scientific">Cadophora malorum</name>
    <dbReference type="NCBI Taxonomy" id="108018"/>
    <lineage>
        <taxon>Eukaryota</taxon>
        <taxon>Fungi</taxon>
        <taxon>Dikarya</taxon>
        <taxon>Ascomycota</taxon>
        <taxon>Pezizomycotina</taxon>
        <taxon>Leotiomycetes</taxon>
        <taxon>Helotiales</taxon>
        <taxon>Ploettnerulaceae</taxon>
        <taxon>Cadophora</taxon>
    </lineage>
</organism>
<gene>
    <name evidence="2" type="ORF">IFR04_005243</name>
</gene>
<dbReference type="PANTHER" id="PTHR36978:SF4">
    <property type="entry name" value="P-LOOP CONTAINING NUCLEOSIDE TRIPHOSPHATE HYDROLASE PROTEIN"/>
    <property type="match status" value="1"/>
</dbReference>
<keyword evidence="1" id="KW-0472">Membrane</keyword>
<sequence length="263" mass="29992">MDIQPTKEDADRIGNYALMLLSDQNIDRRKCHRIVPLEVLSLGYSRTGTMSMQNALRILGYPNPYHFSSVYGNVRDCDMWVDALRANMTESVPPSAVPKLIEAYPEAKIVLVERDIEKWYKSWDSLVTGAFQPILKVLSVTDPWFTGKIQRLGMMWMRTQVGARTVEEARANARDVYREYYEEVRRVAPRERLLEYKLGSGWGPLCEFLGKDLPDVEFPHANESATLGVMFEEMGKKGVRNSLWNLAVVGAVLSAGIAWWVLK</sequence>
<name>A0A8H7THC7_9HELO</name>
<dbReference type="InterPro" id="IPR027417">
    <property type="entry name" value="P-loop_NTPase"/>
</dbReference>
<feature type="transmembrane region" description="Helical" evidence="1">
    <location>
        <begin position="243"/>
        <end position="262"/>
    </location>
</feature>
<dbReference type="Pfam" id="PF17784">
    <property type="entry name" value="Sulfotransfer_4"/>
    <property type="match status" value="2"/>
</dbReference>
<reference evidence="2" key="1">
    <citation type="submission" date="2021-02" db="EMBL/GenBank/DDBJ databases">
        <title>Genome sequence Cadophora malorum strain M34.</title>
        <authorList>
            <person name="Stefanovic E."/>
            <person name="Vu D."/>
            <person name="Scully C."/>
            <person name="Dijksterhuis J."/>
            <person name="Roader J."/>
            <person name="Houbraken J."/>
        </authorList>
    </citation>
    <scope>NUCLEOTIDE SEQUENCE</scope>
    <source>
        <strain evidence="2">M34</strain>
    </source>
</reference>